<dbReference type="Proteomes" id="UP000683925">
    <property type="component" value="Unassembled WGS sequence"/>
</dbReference>
<evidence type="ECO:0000313" key="2">
    <source>
        <dbReference type="Proteomes" id="UP000683925"/>
    </source>
</evidence>
<name>A0A8S1Y7P0_PAROT</name>
<comment type="caution">
    <text evidence="1">The sequence shown here is derived from an EMBL/GenBank/DDBJ whole genome shotgun (WGS) entry which is preliminary data.</text>
</comment>
<protein>
    <submittedName>
        <fullName evidence="1">Uncharacterized protein</fullName>
    </submittedName>
</protein>
<gene>
    <name evidence="1" type="ORF">POCTA_138.1.T1480006</name>
</gene>
<accession>A0A8S1Y7P0</accession>
<proteinExistence type="predicted"/>
<keyword evidence="2" id="KW-1185">Reference proteome</keyword>
<dbReference type="EMBL" id="CAJJDP010000150">
    <property type="protein sequence ID" value="CAD8209620.1"/>
    <property type="molecule type" value="Genomic_DNA"/>
</dbReference>
<dbReference type="AlphaFoldDB" id="A0A8S1Y7P0"/>
<sequence>MNLKMDNMSEEQLMQEYAKLPFEYFADERWEYYIKVHPNMSQSVIAICLVYDWLNLSSYKRDAYEISRRSKQNEILNKILLKKKQSALKKLGVQFQINYCCSQQIFKSRADKLKKNLEELFPQINCNNYAIGGKSEEIAIRNHT</sequence>
<evidence type="ECO:0000313" key="1">
    <source>
        <dbReference type="EMBL" id="CAD8209620.1"/>
    </source>
</evidence>
<organism evidence="1 2">
    <name type="scientific">Paramecium octaurelia</name>
    <dbReference type="NCBI Taxonomy" id="43137"/>
    <lineage>
        <taxon>Eukaryota</taxon>
        <taxon>Sar</taxon>
        <taxon>Alveolata</taxon>
        <taxon>Ciliophora</taxon>
        <taxon>Intramacronucleata</taxon>
        <taxon>Oligohymenophorea</taxon>
        <taxon>Peniculida</taxon>
        <taxon>Parameciidae</taxon>
        <taxon>Paramecium</taxon>
    </lineage>
</organism>
<reference evidence="1" key="1">
    <citation type="submission" date="2021-01" db="EMBL/GenBank/DDBJ databases">
        <authorList>
            <consortium name="Genoscope - CEA"/>
            <person name="William W."/>
        </authorList>
    </citation>
    <scope>NUCLEOTIDE SEQUENCE</scope>
</reference>